<evidence type="ECO:0000256" key="1">
    <source>
        <dbReference type="SAM" id="MobiDB-lite"/>
    </source>
</evidence>
<proteinExistence type="predicted"/>
<name>A0ABY5R8R5_9HYPH</name>
<dbReference type="SUPFAM" id="SSF51430">
    <property type="entry name" value="NAD(P)-linked oxidoreductase"/>
    <property type="match status" value="1"/>
</dbReference>
<dbReference type="Gene3D" id="3.20.20.100">
    <property type="entry name" value="NADP-dependent oxidoreductase domain"/>
    <property type="match status" value="1"/>
</dbReference>
<dbReference type="EMBL" id="CP062229">
    <property type="protein sequence ID" value="UVC19179.1"/>
    <property type="molecule type" value="Genomic_DNA"/>
</dbReference>
<accession>A0ABY5R8R5</accession>
<sequence>MAANAGRPRQGQSRAGSSGDVQDEEDHHRGPRACLPGLTTNATSAATWEGVTGILVRELASRDEIVLANAILIAINNLLRRLSTDHVDLYQIHRWDRIRPSRWRPYAAKAGDARYLGASSMSAWHFAKSAEKALFG</sequence>
<organism evidence="3 4">
    <name type="scientific">Mesorhizobium onobrychidis</name>
    <dbReference type="NCBI Taxonomy" id="2775404"/>
    <lineage>
        <taxon>Bacteria</taxon>
        <taxon>Pseudomonadati</taxon>
        <taxon>Pseudomonadota</taxon>
        <taxon>Alphaproteobacteria</taxon>
        <taxon>Hyphomicrobiales</taxon>
        <taxon>Phyllobacteriaceae</taxon>
        <taxon>Mesorhizobium</taxon>
    </lineage>
</organism>
<protein>
    <submittedName>
        <fullName evidence="3">Aldo/keto reductase</fullName>
    </submittedName>
</protein>
<keyword evidence="4" id="KW-1185">Reference proteome</keyword>
<dbReference type="InterPro" id="IPR023210">
    <property type="entry name" value="NADP_OxRdtase_dom"/>
</dbReference>
<dbReference type="InterPro" id="IPR036812">
    <property type="entry name" value="NAD(P)_OxRdtase_dom_sf"/>
</dbReference>
<dbReference type="Pfam" id="PF00248">
    <property type="entry name" value="Aldo_ket_red"/>
    <property type="match status" value="1"/>
</dbReference>
<feature type="compositionally biased region" description="Polar residues" evidence="1">
    <location>
        <begin position="10"/>
        <end position="20"/>
    </location>
</feature>
<evidence type="ECO:0000313" key="3">
    <source>
        <dbReference type="EMBL" id="UVC19179.1"/>
    </source>
</evidence>
<feature type="region of interest" description="Disordered" evidence="1">
    <location>
        <begin position="1"/>
        <end position="38"/>
    </location>
</feature>
<dbReference type="Proteomes" id="UP001058098">
    <property type="component" value="Chromosome"/>
</dbReference>
<feature type="domain" description="NADP-dependent oxidoreductase" evidence="2">
    <location>
        <begin position="71"/>
        <end position="129"/>
    </location>
</feature>
<evidence type="ECO:0000259" key="2">
    <source>
        <dbReference type="Pfam" id="PF00248"/>
    </source>
</evidence>
<gene>
    <name evidence="3" type="ORF">IHQ72_29370</name>
</gene>
<reference evidence="3" key="1">
    <citation type="submission" date="2020-09" db="EMBL/GenBank/DDBJ databases">
        <title>Rhizobia associated with sainfoin plants.</title>
        <authorList>
            <person name="Asharfi S."/>
            <person name="Kuzmanovic N."/>
            <person name="Bunk B."/>
            <person name="Sproeer C."/>
            <person name="Becker M."/>
            <person name="Thuenen T."/>
        </authorList>
    </citation>
    <scope>NUCLEOTIDE SEQUENCE</scope>
    <source>
        <strain evidence="3">OM4</strain>
    </source>
</reference>
<evidence type="ECO:0000313" key="4">
    <source>
        <dbReference type="Proteomes" id="UP001058098"/>
    </source>
</evidence>